<dbReference type="Proteomes" id="UP000471648">
    <property type="component" value="Unassembled WGS sequence"/>
</dbReference>
<comment type="caution">
    <text evidence="2">The sequence shown here is derived from an EMBL/GenBank/DDBJ whole genome shotgun (WGS) entry which is preliminary data.</text>
</comment>
<protein>
    <submittedName>
        <fullName evidence="2">Uncharacterized protein</fullName>
    </submittedName>
</protein>
<reference evidence="2 3" key="1">
    <citation type="submission" date="2020-01" db="EMBL/GenBank/DDBJ databases">
        <title>Insect and environment-associated Actinomycetes.</title>
        <authorList>
            <person name="Currrie C."/>
            <person name="Chevrette M."/>
            <person name="Carlson C."/>
            <person name="Stubbendieck R."/>
            <person name="Wendt-Pienkowski E."/>
        </authorList>
    </citation>
    <scope>NUCLEOTIDE SEQUENCE [LARGE SCALE GENOMIC DNA]</scope>
    <source>
        <strain evidence="2 3">SID14438</strain>
    </source>
</reference>
<feature type="region of interest" description="Disordered" evidence="1">
    <location>
        <begin position="236"/>
        <end position="257"/>
    </location>
</feature>
<feature type="compositionally biased region" description="Basic and acidic residues" evidence="1">
    <location>
        <begin position="236"/>
        <end position="251"/>
    </location>
</feature>
<name>A0A6N9VEX6_STRMI</name>
<evidence type="ECO:0000313" key="3">
    <source>
        <dbReference type="Proteomes" id="UP000471648"/>
    </source>
</evidence>
<dbReference type="RefSeq" id="WP_158819170.1">
    <property type="nucleotide sequence ID" value="NZ_CP109320.1"/>
</dbReference>
<dbReference type="AlphaFoldDB" id="A0A6N9VEX6"/>
<accession>A0A6N9VEX6</accession>
<evidence type="ECO:0000256" key="1">
    <source>
        <dbReference type="SAM" id="MobiDB-lite"/>
    </source>
</evidence>
<sequence length="320" mass="35737">MRVKLTQEVLKDGAGLDDILTLVRHFVHGRHEWVVDPRSLDDIALFFRKHAPTRAQAYQELAQKSLVSQAWQSADKVQPVVHIYAGTVGEQVEDLSRPAVLVVEDLISDGSFVRAIAHAFGEQGVAHALDSGWLEIRHGGGKDRARDCAHDERQRFRHTIRLAILLDSDRMVPGEFTSCHKIAEALEREGIKTHVLELRETENYVPNHVLHTLLPYRDISKRITSLKELSQDQRGHFDMKKGFPTDTDGRGRIPSSQTDLFSGVPGRVVDSLTRGFGPNLNGRLRSQVENGRITAAHFSSVGDGVASELQGILEMIRNIT</sequence>
<organism evidence="2 3">
    <name type="scientific">Streptomyces microflavus</name>
    <name type="common">Streptomyces lipmanii</name>
    <dbReference type="NCBI Taxonomy" id="1919"/>
    <lineage>
        <taxon>Bacteria</taxon>
        <taxon>Bacillati</taxon>
        <taxon>Actinomycetota</taxon>
        <taxon>Actinomycetes</taxon>
        <taxon>Kitasatosporales</taxon>
        <taxon>Streptomycetaceae</taxon>
        <taxon>Streptomyces</taxon>
    </lineage>
</organism>
<evidence type="ECO:0000313" key="2">
    <source>
        <dbReference type="EMBL" id="NEB70012.1"/>
    </source>
</evidence>
<gene>
    <name evidence="2" type="ORF">G3I39_23595</name>
</gene>
<dbReference type="EMBL" id="JAAGME010000992">
    <property type="protein sequence ID" value="NEB70012.1"/>
    <property type="molecule type" value="Genomic_DNA"/>
</dbReference>
<proteinExistence type="predicted"/>